<feature type="domain" description="GLAA-B beta-barrel" evidence="9">
    <location>
        <begin position="344"/>
        <end position="409"/>
    </location>
</feature>
<dbReference type="InterPro" id="IPR011050">
    <property type="entry name" value="Pectin_lyase_fold/virulence"/>
</dbReference>
<feature type="signal peptide" evidence="7">
    <location>
        <begin position="1"/>
        <end position="19"/>
    </location>
</feature>
<evidence type="ECO:0000259" key="8">
    <source>
        <dbReference type="Pfam" id="PF23763"/>
    </source>
</evidence>
<dbReference type="GO" id="GO:0004557">
    <property type="term" value="F:alpha-galactosidase activity"/>
    <property type="evidence" value="ECO:0007669"/>
    <property type="project" value="UniProtKB-EC"/>
</dbReference>
<gene>
    <name evidence="10" type="ORF">SAMN05216464_11938</name>
</gene>
<dbReference type="InterPro" id="IPR056441">
    <property type="entry name" value="Beta-barrel_GLAA-B_II"/>
</dbReference>
<evidence type="ECO:0000313" key="11">
    <source>
        <dbReference type="Proteomes" id="UP000199072"/>
    </source>
</evidence>
<dbReference type="AlphaFoldDB" id="A0A1G7LM65"/>
<dbReference type="InterPro" id="IPR006626">
    <property type="entry name" value="PbH1"/>
</dbReference>
<dbReference type="Pfam" id="PF23763">
    <property type="entry name" value="Beta-barrel_GLAA-B_I"/>
    <property type="match status" value="1"/>
</dbReference>
<protein>
    <submittedName>
        <fullName evidence="10">Right handed beta helix region</fullName>
    </submittedName>
</protein>
<feature type="chain" id="PRO_5011724075" evidence="7">
    <location>
        <begin position="20"/>
        <end position="603"/>
    </location>
</feature>
<accession>A0A1G7LM65</accession>
<keyword evidence="4" id="KW-0677">Repeat</keyword>
<keyword evidence="6" id="KW-0326">Glycosidase</keyword>
<organism evidence="10 11">
    <name type="scientific">Mucilaginibacter pineti</name>
    <dbReference type="NCBI Taxonomy" id="1391627"/>
    <lineage>
        <taxon>Bacteria</taxon>
        <taxon>Pseudomonadati</taxon>
        <taxon>Bacteroidota</taxon>
        <taxon>Sphingobacteriia</taxon>
        <taxon>Sphingobacteriales</taxon>
        <taxon>Sphingobacteriaceae</taxon>
        <taxon>Mucilaginibacter</taxon>
    </lineage>
</organism>
<dbReference type="SUPFAM" id="SSF51126">
    <property type="entry name" value="Pectin lyase-like"/>
    <property type="match status" value="1"/>
</dbReference>
<dbReference type="InterPro" id="IPR012334">
    <property type="entry name" value="Pectin_lyas_fold"/>
</dbReference>
<dbReference type="STRING" id="1391627.SAMN05216464_11938"/>
<evidence type="ECO:0000256" key="1">
    <source>
        <dbReference type="ARBA" id="ARBA00001255"/>
    </source>
</evidence>
<reference evidence="10 11" key="1">
    <citation type="submission" date="2016-10" db="EMBL/GenBank/DDBJ databases">
        <authorList>
            <person name="de Groot N.N."/>
        </authorList>
    </citation>
    <scope>NUCLEOTIDE SEQUENCE [LARGE SCALE GENOMIC DNA]</scope>
    <source>
        <strain evidence="10 11">47C3B</strain>
    </source>
</reference>
<proteinExistence type="predicted"/>
<evidence type="ECO:0000256" key="7">
    <source>
        <dbReference type="SAM" id="SignalP"/>
    </source>
</evidence>
<dbReference type="Proteomes" id="UP000199072">
    <property type="component" value="Unassembled WGS sequence"/>
</dbReference>
<comment type="catalytic activity">
    <reaction evidence="2">
        <text>Hydrolysis of terminal, non-reducing branched (1-&gt;3)-alpha-D-galactosidic residues, producing free D-galactose.</text>
        <dbReference type="EC" id="3.2.1.n1"/>
    </reaction>
</comment>
<name>A0A1G7LM65_9SPHI</name>
<evidence type="ECO:0000256" key="5">
    <source>
        <dbReference type="ARBA" id="ARBA00022801"/>
    </source>
</evidence>
<dbReference type="RefSeq" id="WP_091155878.1">
    <property type="nucleotide sequence ID" value="NZ_FNAI01000019.1"/>
</dbReference>
<dbReference type="SMART" id="SM00710">
    <property type="entry name" value="PbH1"/>
    <property type="match status" value="5"/>
</dbReference>
<dbReference type="Gene3D" id="2.160.20.10">
    <property type="entry name" value="Single-stranded right-handed beta-helix, Pectin lyase-like"/>
    <property type="match status" value="2"/>
</dbReference>
<evidence type="ECO:0000256" key="2">
    <source>
        <dbReference type="ARBA" id="ARBA00001271"/>
    </source>
</evidence>
<keyword evidence="3 7" id="KW-0732">Signal</keyword>
<evidence type="ECO:0000256" key="4">
    <source>
        <dbReference type="ARBA" id="ARBA00022737"/>
    </source>
</evidence>
<dbReference type="EMBL" id="FNAI01000019">
    <property type="protein sequence ID" value="SDF50585.1"/>
    <property type="molecule type" value="Genomic_DNA"/>
</dbReference>
<dbReference type="OrthoDB" id="9807299at2"/>
<comment type="catalytic activity">
    <reaction evidence="1">
        <text>Hydrolysis of terminal, non-reducing alpha-D-galactose residues in alpha-D-galactosides, including galactose oligosaccharides, galactomannans and galactolipids.</text>
        <dbReference type="EC" id="3.2.1.22"/>
    </reaction>
</comment>
<dbReference type="InterPro" id="IPR057275">
    <property type="entry name" value="Beta-barrel_GLAA-B_I"/>
</dbReference>
<keyword evidence="5" id="KW-0378">Hydrolase</keyword>
<feature type="domain" description="GLAA-B beta-barrel" evidence="8">
    <location>
        <begin position="144"/>
        <end position="235"/>
    </location>
</feature>
<dbReference type="Pfam" id="PF23764">
    <property type="entry name" value="Beta-barrel_GLAA-B_II"/>
    <property type="match status" value="1"/>
</dbReference>
<evidence type="ECO:0000256" key="3">
    <source>
        <dbReference type="ARBA" id="ARBA00022729"/>
    </source>
</evidence>
<sequence length="603" mass="68049">MKNYFLYLILLSCSFNLSAQTIDVTQYGARPNSFADATGSVKKAIEASKKLSEPMLNFPKGRYDFWPDIATETHYYITNSSSEEEFPVKKQRVGLYLKGAKNLTIEGNGSVFVFHGKMITLVIDSSERVRIQNLSVNYERPGMSEMTLKEVTASSVIASIHPDSKFDIIDGRLEWYGEKWLTKNYHAVLVSPDKGMLLYSSWEPFLKSKAEVIAPLTVKFTGDFSQFNGKPGEVLTIRDRYRDYVGAFNNRSENISLHNLHMYSMHGLGIVSQFCENLNYDSVFVAPEKGSGRVIASSADGMHFSGCKGQITINNCRFNGLHDDPVNVHGTHLKITEIVSPTVLKLRFMHAQTYGFEAFSTGDTVAYLHTASLQIFGQGVIKTASLISEREMLVEMQKPLGSDIKVGDAFENITWTPSVTIKNSRFEGTISRGTLVTTRRKVLIENNIYYRTGMQAILIENDASGWYESGPVTDVTIRNNQFIECGYNSSPDNYIISINPQNHQPVPKYYVHKNIRIENNIFKVYDYPVLSARSTNGLYFINNEIVKSDFMQPGKKRPAFNFITCTKVKIANNKFREKGACDISVNQMVKGDIQSDIKYQLYP</sequence>
<keyword evidence="11" id="KW-1185">Reference proteome</keyword>
<evidence type="ECO:0000256" key="6">
    <source>
        <dbReference type="ARBA" id="ARBA00023295"/>
    </source>
</evidence>
<evidence type="ECO:0000259" key="9">
    <source>
        <dbReference type="Pfam" id="PF23764"/>
    </source>
</evidence>
<evidence type="ECO:0000313" key="10">
    <source>
        <dbReference type="EMBL" id="SDF50585.1"/>
    </source>
</evidence>